<evidence type="ECO:0000256" key="5">
    <source>
        <dbReference type="ARBA" id="ARBA00022692"/>
    </source>
</evidence>
<evidence type="ECO:0000256" key="6">
    <source>
        <dbReference type="ARBA" id="ARBA00022989"/>
    </source>
</evidence>
<feature type="transmembrane region" description="Helical" evidence="8">
    <location>
        <begin position="92"/>
        <end position="118"/>
    </location>
</feature>
<sequence length="176" mass="19510">MLGKYQFKAKQANRLLTAITLGIFTVMIAVVGLQMLARWVIGPLFGIYLPWTSSLSRLLLICLTFVGAAIASREREHVTVNLLMKYLSPRAARALAIAQSLLVIGFLVVLLHGAVAMYDLTVDRTFGALPTYPMLTNEWLYVYVIIGGILMLIYVLRDIVSALVGNEALLHSETKR</sequence>
<keyword evidence="2" id="KW-0813">Transport</keyword>
<dbReference type="InterPro" id="IPR007387">
    <property type="entry name" value="TRAP_DctQ"/>
</dbReference>
<dbReference type="PANTHER" id="PTHR35011">
    <property type="entry name" value="2,3-DIKETO-L-GULONATE TRAP TRANSPORTER SMALL PERMEASE PROTEIN YIAM"/>
    <property type="match status" value="1"/>
</dbReference>
<evidence type="ECO:0000256" key="8">
    <source>
        <dbReference type="SAM" id="Phobius"/>
    </source>
</evidence>
<keyword evidence="7 8" id="KW-0472">Membrane</keyword>
<evidence type="ECO:0000259" key="9">
    <source>
        <dbReference type="Pfam" id="PF04290"/>
    </source>
</evidence>
<dbReference type="GO" id="GO:0015740">
    <property type="term" value="P:C4-dicarboxylate transport"/>
    <property type="evidence" value="ECO:0007669"/>
    <property type="project" value="TreeGrafter"/>
</dbReference>
<proteinExistence type="predicted"/>
<gene>
    <name evidence="10" type="ORF">SAMN05216285_3841</name>
</gene>
<evidence type="ECO:0000313" key="10">
    <source>
        <dbReference type="EMBL" id="SEW30361.1"/>
    </source>
</evidence>
<dbReference type="Proteomes" id="UP000183275">
    <property type="component" value="Unassembled WGS sequence"/>
</dbReference>
<dbReference type="AlphaFoldDB" id="A0A1I0QSK8"/>
<accession>A0A1I0QSK8</accession>
<comment type="subcellular location">
    <subcellularLocation>
        <location evidence="1">Cell inner membrane</location>
        <topology evidence="1">Multi-pass membrane protein</topology>
    </subcellularLocation>
</comment>
<organism evidence="10 11">
    <name type="scientific">Natrinema salifodinae</name>
    <dbReference type="NCBI Taxonomy" id="1202768"/>
    <lineage>
        <taxon>Archaea</taxon>
        <taxon>Methanobacteriati</taxon>
        <taxon>Methanobacteriota</taxon>
        <taxon>Stenosarchaea group</taxon>
        <taxon>Halobacteria</taxon>
        <taxon>Halobacteriales</taxon>
        <taxon>Natrialbaceae</taxon>
        <taxon>Natrinema</taxon>
    </lineage>
</organism>
<protein>
    <submittedName>
        <fullName evidence="10">TRAP-type C4-dicarboxylate transport system, small permease component</fullName>
    </submittedName>
</protein>
<evidence type="ECO:0000256" key="2">
    <source>
        <dbReference type="ARBA" id="ARBA00022448"/>
    </source>
</evidence>
<keyword evidence="5 8" id="KW-0812">Transmembrane</keyword>
<keyword evidence="11" id="KW-1185">Reference proteome</keyword>
<evidence type="ECO:0000313" key="11">
    <source>
        <dbReference type="Proteomes" id="UP000183275"/>
    </source>
</evidence>
<dbReference type="Pfam" id="PF04290">
    <property type="entry name" value="DctQ"/>
    <property type="match status" value="1"/>
</dbReference>
<dbReference type="EMBL" id="FOIS01000005">
    <property type="protein sequence ID" value="SEW30361.1"/>
    <property type="molecule type" value="Genomic_DNA"/>
</dbReference>
<dbReference type="GO" id="GO:0005886">
    <property type="term" value="C:plasma membrane"/>
    <property type="evidence" value="ECO:0007669"/>
    <property type="project" value="UniProtKB-SubCell"/>
</dbReference>
<keyword evidence="4" id="KW-0997">Cell inner membrane</keyword>
<feature type="transmembrane region" description="Helical" evidence="8">
    <location>
        <begin position="138"/>
        <end position="156"/>
    </location>
</feature>
<keyword evidence="6 8" id="KW-1133">Transmembrane helix</keyword>
<dbReference type="STRING" id="1202768.SAMN05216285_3841"/>
<feature type="transmembrane region" description="Helical" evidence="8">
    <location>
        <begin position="12"/>
        <end position="36"/>
    </location>
</feature>
<evidence type="ECO:0000256" key="3">
    <source>
        <dbReference type="ARBA" id="ARBA00022475"/>
    </source>
</evidence>
<dbReference type="GO" id="GO:0022857">
    <property type="term" value="F:transmembrane transporter activity"/>
    <property type="evidence" value="ECO:0007669"/>
    <property type="project" value="TreeGrafter"/>
</dbReference>
<dbReference type="InterPro" id="IPR055348">
    <property type="entry name" value="DctQ"/>
</dbReference>
<evidence type="ECO:0000256" key="1">
    <source>
        <dbReference type="ARBA" id="ARBA00004429"/>
    </source>
</evidence>
<name>A0A1I0QSK8_9EURY</name>
<reference evidence="11" key="1">
    <citation type="submission" date="2016-10" db="EMBL/GenBank/DDBJ databases">
        <authorList>
            <person name="Varghese N."/>
        </authorList>
    </citation>
    <scope>NUCLEOTIDE SEQUENCE [LARGE SCALE GENOMIC DNA]</scope>
    <source>
        <strain evidence="11">CGMCC 1.12284</strain>
    </source>
</reference>
<dbReference type="PANTHER" id="PTHR35011:SF11">
    <property type="entry name" value="TRAP TRANSPORTER SMALL PERMEASE PROTEIN"/>
    <property type="match status" value="1"/>
</dbReference>
<feature type="transmembrane region" description="Helical" evidence="8">
    <location>
        <begin position="48"/>
        <end position="71"/>
    </location>
</feature>
<dbReference type="OrthoDB" id="286714at2157"/>
<keyword evidence="3" id="KW-1003">Cell membrane</keyword>
<evidence type="ECO:0000256" key="7">
    <source>
        <dbReference type="ARBA" id="ARBA00023136"/>
    </source>
</evidence>
<feature type="domain" description="Tripartite ATP-independent periplasmic transporters DctQ component" evidence="9">
    <location>
        <begin position="27"/>
        <end position="163"/>
    </location>
</feature>
<evidence type="ECO:0000256" key="4">
    <source>
        <dbReference type="ARBA" id="ARBA00022519"/>
    </source>
</evidence>
<dbReference type="RefSeq" id="WP_081985420.1">
    <property type="nucleotide sequence ID" value="NZ_FOIS01000005.1"/>
</dbReference>